<dbReference type="PANTHER" id="PTHR43694:SF1">
    <property type="entry name" value="RIBONUCLEASE J"/>
    <property type="match status" value="1"/>
</dbReference>
<dbReference type="Gene3D" id="3.60.15.10">
    <property type="entry name" value="Ribonuclease Z/Hydroxyacylglutathione hydrolase-like"/>
    <property type="match status" value="1"/>
</dbReference>
<evidence type="ECO:0000256" key="6">
    <source>
        <dbReference type="ARBA" id="ARBA00022884"/>
    </source>
</evidence>
<evidence type="ECO:0000256" key="2">
    <source>
        <dbReference type="ARBA" id="ARBA00022723"/>
    </source>
</evidence>
<dbReference type="InterPro" id="IPR011108">
    <property type="entry name" value="RMMBL"/>
</dbReference>
<dbReference type="InterPro" id="IPR036866">
    <property type="entry name" value="RibonucZ/Hydroxyglut_hydro"/>
</dbReference>
<dbReference type="Pfam" id="PF22505">
    <property type="entry name" value="RNase_J_b_CASP"/>
    <property type="match status" value="1"/>
</dbReference>
<dbReference type="GO" id="GO:0046872">
    <property type="term" value="F:metal ion binding"/>
    <property type="evidence" value="ECO:0007669"/>
    <property type="project" value="UniProtKB-KW"/>
</dbReference>
<evidence type="ECO:0000313" key="8">
    <source>
        <dbReference type="EMBL" id="PIS09121.1"/>
    </source>
</evidence>
<dbReference type="Gene3D" id="3.40.50.10710">
    <property type="entry name" value="Metallo-hydrolase/oxidoreductase"/>
    <property type="match status" value="1"/>
</dbReference>
<proteinExistence type="predicted"/>
<dbReference type="Pfam" id="PF07521">
    <property type="entry name" value="RMMBL"/>
    <property type="match status" value="1"/>
</dbReference>
<sequence>MNKNMNNININRKNINVDMNPKKEKTSFPDWNKLQLQSFGGVDNVTKNMFVYENKDDILVVDCGVGFPDEPEKSGEEELLLPDFTYLLKNRDKVRGLVVTHAHFDHYGAVPELLKKINVPVYCSRLTQEFIKGKATDSGLKPNSIDFQVLKSTDNGVKIGGFELIPFHINHSIPESLGLFIKTSLGNIFHVADYKFDWTPVDEGPFDIQKASRLAALDKPLLLLSDCLGAAKAGHTDSETAIQEVLENIIIRAKGMVLITTISSNISRIKQAIQASANVGRKVAFLGRSLEQSSEIARKLGYLGKLKNFVIPPGKIKKQPFDKLTLIVAGSYGQSDSALQRIAQGKHNLVKLKPKDTVIFSADPAPPGVRVAVNKMIDNLTRIGARVFYYEIQENLHVSGHGTAEDIKMLMAIVRPHYLMPIGGDFRHMRAYQELAAKMGYPEDKVIFLKEKQAIKFSPNKRLVVQ</sequence>
<feature type="domain" description="Metallo-beta-lactamase" evidence="7">
    <location>
        <begin position="46"/>
        <end position="235"/>
    </location>
</feature>
<comment type="caution">
    <text evidence="8">The sequence shown here is derived from an EMBL/GenBank/DDBJ whole genome shotgun (WGS) entry which is preliminary data.</text>
</comment>
<name>A0A2H0W8Y4_9BACT</name>
<dbReference type="SMART" id="SM00849">
    <property type="entry name" value="Lactamase_B"/>
    <property type="match status" value="1"/>
</dbReference>
<gene>
    <name evidence="8" type="ORF">COT75_03175</name>
</gene>
<dbReference type="InterPro" id="IPR042173">
    <property type="entry name" value="RNase_J_2"/>
</dbReference>
<evidence type="ECO:0000313" key="9">
    <source>
        <dbReference type="Proteomes" id="UP000230093"/>
    </source>
</evidence>
<dbReference type="Pfam" id="PF00753">
    <property type="entry name" value="Lactamase_B"/>
    <property type="match status" value="1"/>
</dbReference>
<reference evidence="9" key="1">
    <citation type="submission" date="2017-09" db="EMBL/GenBank/DDBJ databases">
        <title>Depth-based differentiation of microbial function through sediment-hosted aquifers and enrichment of novel symbionts in the deep terrestrial subsurface.</title>
        <authorList>
            <person name="Probst A.J."/>
            <person name="Ladd B."/>
            <person name="Jarett J.K."/>
            <person name="Geller-Mcgrath D.E."/>
            <person name="Sieber C.M.K."/>
            <person name="Emerson J.B."/>
            <person name="Anantharaman K."/>
            <person name="Thomas B.C."/>
            <person name="Malmstrom R."/>
            <person name="Stieglmeier M."/>
            <person name="Klingl A."/>
            <person name="Woyke T."/>
            <person name="Ryan C.M."/>
            <person name="Banfield J.F."/>
        </authorList>
    </citation>
    <scope>NUCLEOTIDE SEQUENCE [LARGE SCALE GENOMIC DNA]</scope>
</reference>
<keyword evidence="3" id="KW-0378">Hydrolase</keyword>
<protein>
    <submittedName>
        <fullName evidence="8">Ribonuclease J</fullName>
    </submittedName>
</protein>
<dbReference type="InterPro" id="IPR001279">
    <property type="entry name" value="Metallo-B-lactamas"/>
</dbReference>
<dbReference type="EMBL" id="PEZT01000018">
    <property type="protein sequence ID" value="PIS09121.1"/>
    <property type="molecule type" value="Genomic_DNA"/>
</dbReference>
<dbReference type="SUPFAM" id="SSF56281">
    <property type="entry name" value="Metallo-hydrolase/oxidoreductase"/>
    <property type="match status" value="1"/>
</dbReference>
<evidence type="ECO:0000256" key="4">
    <source>
        <dbReference type="ARBA" id="ARBA00022833"/>
    </source>
</evidence>
<dbReference type="AlphaFoldDB" id="A0A2H0W8Y4"/>
<dbReference type="GO" id="GO:0003723">
    <property type="term" value="F:RNA binding"/>
    <property type="evidence" value="ECO:0007669"/>
    <property type="project" value="UniProtKB-KW"/>
</dbReference>
<keyword evidence="5" id="KW-0269">Exonuclease</keyword>
<dbReference type="Proteomes" id="UP000230093">
    <property type="component" value="Unassembled WGS sequence"/>
</dbReference>
<evidence type="ECO:0000256" key="1">
    <source>
        <dbReference type="ARBA" id="ARBA00022722"/>
    </source>
</evidence>
<keyword evidence="4" id="KW-0862">Zinc</keyword>
<organism evidence="8 9">
    <name type="scientific">Candidatus Beckwithbacteria bacterium CG10_big_fil_rev_8_21_14_0_10_34_10</name>
    <dbReference type="NCBI Taxonomy" id="1974495"/>
    <lineage>
        <taxon>Bacteria</taxon>
        <taxon>Candidatus Beckwithiibacteriota</taxon>
    </lineage>
</organism>
<accession>A0A2H0W8Y4</accession>
<keyword evidence="1" id="KW-0540">Nuclease</keyword>
<keyword evidence="6" id="KW-0694">RNA-binding</keyword>
<evidence type="ECO:0000259" key="7">
    <source>
        <dbReference type="SMART" id="SM00849"/>
    </source>
</evidence>
<dbReference type="CDD" id="cd07714">
    <property type="entry name" value="RNaseJ_MBL-fold"/>
    <property type="match status" value="1"/>
</dbReference>
<dbReference type="GO" id="GO:0004527">
    <property type="term" value="F:exonuclease activity"/>
    <property type="evidence" value="ECO:0007669"/>
    <property type="project" value="UniProtKB-KW"/>
</dbReference>
<dbReference type="PANTHER" id="PTHR43694">
    <property type="entry name" value="RIBONUCLEASE J"/>
    <property type="match status" value="1"/>
</dbReference>
<dbReference type="InterPro" id="IPR055132">
    <property type="entry name" value="RNase_J_b_CASP"/>
</dbReference>
<keyword evidence="2" id="KW-0479">Metal-binding</keyword>
<evidence type="ECO:0000256" key="5">
    <source>
        <dbReference type="ARBA" id="ARBA00022839"/>
    </source>
</evidence>
<evidence type="ECO:0000256" key="3">
    <source>
        <dbReference type="ARBA" id="ARBA00022801"/>
    </source>
</evidence>